<keyword evidence="4" id="KW-1185">Reference proteome</keyword>
<sequence length="129" mass="14253">MIRLLFCATRQLTLGPARQAAACRLSRCLAQQQQQQWQRYNSGGGGTMQLTEGEKALMDKLKSKFPGAKHVEVSDISGGCGAMYQISIEAEEFRGKRTVMQHRMVNEVLAEEIKAMHGLQLNTKAPGDS</sequence>
<dbReference type="Pfam" id="PF01722">
    <property type="entry name" value="BolA"/>
    <property type="match status" value="1"/>
</dbReference>
<dbReference type="InterPro" id="IPR002634">
    <property type="entry name" value="BolA"/>
</dbReference>
<evidence type="ECO:0008006" key="5">
    <source>
        <dbReference type="Google" id="ProtNLM"/>
    </source>
</evidence>
<dbReference type="EMBL" id="JACVVK020000450">
    <property type="protein sequence ID" value="KAK7474022.1"/>
    <property type="molecule type" value="Genomic_DNA"/>
</dbReference>
<dbReference type="InterPro" id="IPR036065">
    <property type="entry name" value="BolA-like_sf"/>
</dbReference>
<dbReference type="PANTHER" id="PTHR46188">
    <property type="entry name" value="BOLA-LIKE PROTEIN 3"/>
    <property type="match status" value="1"/>
</dbReference>
<accession>A0ABD0JGE1</accession>
<evidence type="ECO:0000256" key="1">
    <source>
        <dbReference type="ARBA" id="ARBA00005578"/>
    </source>
</evidence>
<reference evidence="3 4" key="1">
    <citation type="journal article" date="2023" name="Sci. Data">
        <title>Genome assembly of the Korean intertidal mud-creeper Batillaria attramentaria.</title>
        <authorList>
            <person name="Patra A.K."/>
            <person name="Ho P.T."/>
            <person name="Jun S."/>
            <person name="Lee S.J."/>
            <person name="Kim Y."/>
            <person name="Won Y.J."/>
        </authorList>
    </citation>
    <scope>NUCLEOTIDE SEQUENCE [LARGE SCALE GENOMIC DNA]</scope>
    <source>
        <strain evidence="3">Wonlab-2016</strain>
    </source>
</reference>
<dbReference type="Proteomes" id="UP001519460">
    <property type="component" value="Unassembled WGS sequence"/>
</dbReference>
<dbReference type="Gene3D" id="3.30.300.90">
    <property type="entry name" value="BolA-like"/>
    <property type="match status" value="1"/>
</dbReference>
<dbReference type="PANTHER" id="PTHR46188:SF1">
    <property type="entry name" value="BOLA-LIKE PROTEIN 3"/>
    <property type="match status" value="1"/>
</dbReference>
<evidence type="ECO:0000313" key="3">
    <source>
        <dbReference type="EMBL" id="KAK7474022.1"/>
    </source>
</evidence>
<proteinExistence type="inferred from homology"/>
<protein>
    <recommendedName>
        <fullName evidence="5">Bola-like protein</fullName>
    </recommendedName>
</protein>
<comment type="similarity">
    <text evidence="1 2">Belongs to the BolA/IbaG family.</text>
</comment>
<evidence type="ECO:0000256" key="2">
    <source>
        <dbReference type="RuleBase" id="RU003860"/>
    </source>
</evidence>
<gene>
    <name evidence="3" type="ORF">BaRGS_00034732</name>
</gene>
<comment type="caution">
    <text evidence="3">The sequence shown here is derived from an EMBL/GenBank/DDBJ whole genome shotgun (WGS) entry which is preliminary data.</text>
</comment>
<dbReference type="AlphaFoldDB" id="A0ABD0JGE1"/>
<evidence type="ECO:0000313" key="4">
    <source>
        <dbReference type="Proteomes" id="UP001519460"/>
    </source>
</evidence>
<dbReference type="InterPro" id="IPR052275">
    <property type="entry name" value="Mt_Fe-S_assembly_factor"/>
</dbReference>
<dbReference type="SUPFAM" id="SSF82657">
    <property type="entry name" value="BolA-like"/>
    <property type="match status" value="1"/>
</dbReference>
<name>A0ABD0JGE1_9CAEN</name>
<organism evidence="3 4">
    <name type="scientific">Batillaria attramentaria</name>
    <dbReference type="NCBI Taxonomy" id="370345"/>
    <lineage>
        <taxon>Eukaryota</taxon>
        <taxon>Metazoa</taxon>
        <taxon>Spiralia</taxon>
        <taxon>Lophotrochozoa</taxon>
        <taxon>Mollusca</taxon>
        <taxon>Gastropoda</taxon>
        <taxon>Caenogastropoda</taxon>
        <taxon>Sorbeoconcha</taxon>
        <taxon>Cerithioidea</taxon>
        <taxon>Batillariidae</taxon>
        <taxon>Batillaria</taxon>
    </lineage>
</organism>